<feature type="compositionally biased region" description="Pro residues" evidence="1">
    <location>
        <begin position="50"/>
        <end position="78"/>
    </location>
</feature>
<evidence type="ECO:0000256" key="1">
    <source>
        <dbReference type="SAM" id="MobiDB-lite"/>
    </source>
</evidence>
<dbReference type="KEGG" id="ccar:122134834"/>
<protein>
    <submittedName>
        <fullName evidence="2">Uncharacterized protein C6orf132-like</fullName>
    </submittedName>
</protein>
<dbReference type="GeneID" id="122134834"/>
<sequence>MRTAMQFPTPMVPVLPPFSEPKINGTGSTTNLLNGRMLSVPDLLQGEILIPPPPSSAPPPPPSSLAPPPPSFIPPPPQFFGEMDPSLDCARLHPPPVAPPKTTITYQFQLQCRFGPGLPCKTSSNASSKTSI</sequence>
<feature type="region of interest" description="Disordered" evidence="1">
    <location>
        <begin position="46"/>
        <end position="86"/>
    </location>
</feature>
<dbReference type="OrthoDB" id="8948756at2759"/>
<dbReference type="AlphaFoldDB" id="A0A9Q9VM60"/>
<name>A0A9Q9VM60_CYPCA</name>
<gene>
    <name evidence="2" type="primary">LOC122134834</name>
</gene>
<proteinExistence type="predicted"/>
<dbReference type="Proteomes" id="UP001155660">
    <property type="component" value="Chromosome A22"/>
</dbReference>
<reference evidence="2" key="1">
    <citation type="submission" date="2025-08" db="UniProtKB">
        <authorList>
            <consortium name="RefSeq"/>
        </authorList>
    </citation>
    <scope>IDENTIFICATION</scope>
    <source>
        <tissue evidence="2">Muscle</tissue>
    </source>
</reference>
<evidence type="ECO:0000313" key="2">
    <source>
        <dbReference type="RefSeq" id="XP_042567555.1"/>
    </source>
</evidence>
<organism evidence="2">
    <name type="scientific">Cyprinus carpio</name>
    <name type="common">Common carp</name>
    <dbReference type="NCBI Taxonomy" id="7962"/>
    <lineage>
        <taxon>Eukaryota</taxon>
        <taxon>Metazoa</taxon>
        <taxon>Chordata</taxon>
        <taxon>Craniata</taxon>
        <taxon>Vertebrata</taxon>
        <taxon>Euteleostomi</taxon>
        <taxon>Actinopterygii</taxon>
        <taxon>Neopterygii</taxon>
        <taxon>Teleostei</taxon>
        <taxon>Ostariophysi</taxon>
        <taxon>Cypriniformes</taxon>
        <taxon>Cyprinidae</taxon>
        <taxon>Cyprininae</taxon>
        <taxon>Cyprinus</taxon>
    </lineage>
</organism>
<dbReference type="RefSeq" id="XP_042567555.1">
    <property type="nucleotide sequence ID" value="XM_042711621.1"/>
</dbReference>
<accession>A0A9Q9VM60</accession>